<keyword evidence="2" id="KW-1185">Reference proteome</keyword>
<dbReference type="EMBL" id="JALKFT010000004">
    <property type="protein sequence ID" value="MCK9875404.1"/>
    <property type="molecule type" value="Genomic_DNA"/>
</dbReference>
<sequence>MARANIVACATGHHFYLLNDGNAVNFVHGAAVGPFIYLVQGEILAALSLLTSGRLAEPGLHQVAHRVRESIARAWLRTFDEE</sequence>
<reference evidence="1 2" key="1">
    <citation type="submission" date="2022-04" db="EMBL/GenBank/DDBJ databases">
        <title>Genome diversity in the genus Frankia.</title>
        <authorList>
            <person name="Carlos-Shanley C."/>
            <person name="Hahn D."/>
        </authorList>
    </citation>
    <scope>NUCLEOTIDE SEQUENCE [LARGE SCALE GENOMIC DNA]</scope>
    <source>
        <strain evidence="1 2">Ag45/Mut15</strain>
    </source>
</reference>
<proteinExistence type="predicted"/>
<organism evidence="1 2">
    <name type="scientific">Frankia umida</name>
    <dbReference type="NCBI Taxonomy" id="573489"/>
    <lineage>
        <taxon>Bacteria</taxon>
        <taxon>Bacillati</taxon>
        <taxon>Actinomycetota</taxon>
        <taxon>Actinomycetes</taxon>
        <taxon>Frankiales</taxon>
        <taxon>Frankiaceae</taxon>
        <taxon>Frankia</taxon>
    </lineage>
</organism>
<dbReference type="Proteomes" id="UP001201873">
    <property type="component" value="Unassembled WGS sequence"/>
</dbReference>
<comment type="caution">
    <text evidence="1">The sequence shown here is derived from an EMBL/GenBank/DDBJ whole genome shotgun (WGS) entry which is preliminary data.</text>
</comment>
<protein>
    <recommendedName>
        <fullName evidence="3">Roadblock/LAMTOR2 domain-containing protein</fullName>
    </recommendedName>
</protein>
<accession>A0ABT0JV46</accession>
<name>A0ABT0JV46_9ACTN</name>
<evidence type="ECO:0008006" key="3">
    <source>
        <dbReference type="Google" id="ProtNLM"/>
    </source>
</evidence>
<evidence type="ECO:0000313" key="1">
    <source>
        <dbReference type="EMBL" id="MCK9875404.1"/>
    </source>
</evidence>
<evidence type="ECO:0000313" key="2">
    <source>
        <dbReference type="Proteomes" id="UP001201873"/>
    </source>
</evidence>
<gene>
    <name evidence="1" type="ORF">MXD59_06360</name>
</gene>